<dbReference type="GO" id="GO:0032259">
    <property type="term" value="P:methylation"/>
    <property type="evidence" value="ECO:0007669"/>
    <property type="project" value="UniProtKB-KW"/>
</dbReference>
<dbReference type="InterPro" id="IPR017127">
    <property type="entry name" value="Ribosome_uL3_MTase"/>
</dbReference>
<dbReference type="Proteomes" id="UP001497533">
    <property type="component" value="Chromosome"/>
</dbReference>
<dbReference type="NCBIfam" id="TIGR00536">
    <property type="entry name" value="hemK_fam"/>
    <property type="match status" value="1"/>
</dbReference>
<keyword evidence="3" id="KW-0949">S-adenosyl-L-methionine</keyword>
<evidence type="ECO:0000313" key="5">
    <source>
        <dbReference type="EMBL" id="CAL1329545.1"/>
    </source>
</evidence>
<dbReference type="PROSITE" id="PS00092">
    <property type="entry name" value="N6_MTASE"/>
    <property type="match status" value="1"/>
</dbReference>
<evidence type="ECO:0000256" key="2">
    <source>
        <dbReference type="ARBA" id="ARBA00022679"/>
    </source>
</evidence>
<dbReference type="PANTHER" id="PTHR47806">
    <property type="entry name" value="50S RIBOSOMAL PROTEIN L3 GLUTAMINE METHYLTRANSFERASE"/>
    <property type="match status" value="1"/>
</dbReference>
<dbReference type="Pfam" id="PF05175">
    <property type="entry name" value="MTS"/>
    <property type="match status" value="1"/>
</dbReference>
<name>A0ABM9NPY7_9GAMM</name>
<keyword evidence="5" id="KW-0689">Ribosomal protein</keyword>
<evidence type="ECO:0000259" key="4">
    <source>
        <dbReference type="Pfam" id="PF05175"/>
    </source>
</evidence>
<accession>A0ABM9NPY7</accession>
<keyword evidence="5" id="KW-0687">Ribonucleoprotein</keyword>
<dbReference type="SUPFAM" id="SSF53335">
    <property type="entry name" value="S-adenosyl-L-methionine-dependent methyltransferases"/>
    <property type="match status" value="1"/>
</dbReference>
<dbReference type="NCBIfam" id="TIGR03533">
    <property type="entry name" value="L3_gln_methyl"/>
    <property type="match status" value="1"/>
</dbReference>
<dbReference type="PIRSF" id="PIRSF037167">
    <property type="entry name" value="Mtase_YfcB_prd"/>
    <property type="match status" value="1"/>
</dbReference>
<dbReference type="Gene3D" id="3.40.50.150">
    <property type="entry name" value="Vaccinia Virus protein VP39"/>
    <property type="match status" value="1"/>
</dbReference>
<reference evidence="5" key="1">
    <citation type="submission" date="2024-04" db="EMBL/GenBank/DDBJ databases">
        <authorList>
            <person name="Manzano-Marin A."/>
            <person name="Manzano-Marin A."/>
            <person name="Alejandro Manzano Marin A."/>
        </authorList>
    </citation>
    <scope>NUCLEOTIDE SEQUENCE [LARGE SCALE GENOMIC DNA]</scope>
    <source>
        <strain evidence="5">TABTEA</strain>
    </source>
</reference>
<evidence type="ECO:0000256" key="3">
    <source>
        <dbReference type="ARBA" id="ARBA00022691"/>
    </source>
</evidence>
<organism evidence="5 6">
    <name type="scientific">Candidatus Providencia siddallii</name>
    <dbReference type="NCBI Taxonomy" id="1715285"/>
    <lineage>
        <taxon>Bacteria</taxon>
        <taxon>Pseudomonadati</taxon>
        <taxon>Pseudomonadota</taxon>
        <taxon>Gammaproteobacteria</taxon>
        <taxon>Enterobacterales</taxon>
        <taxon>Morganellaceae</taxon>
        <taxon>Providencia</taxon>
    </lineage>
</organism>
<proteinExistence type="predicted"/>
<keyword evidence="6" id="KW-1185">Reference proteome</keyword>
<dbReference type="InterPro" id="IPR002052">
    <property type="entry name" value="DNA_methylase_N6_adenine_CS"/>
</dbReference>
<sequence length="311" mass="35945">MKKKYIEEVEDLYTIKDILRWTISNFNKANIYYGHGTNNAFDEALQLILTSLYLPLNIPSNLLTSRITKIEKKHIINLISQRIKKKIPTAYLINRSWFCGHEFYIDKRVLIPRTPIKELINNRFTNIISNEPKSILDLCTGSGCIAISCAYKFPNTKIIDAVDISSDALIVAERNIINHKLQNSIILILSDLFKNMPEVKYDMIITNPPYVNKKDINMLPKEFLIEPKIALFADDDGLNLIYRILANSPRFLTNNGILICEVGNNMINLIKKYPEIKFNWLKFKYGGNGVFSITYKELIKHNKTFSLYIDS</sequence>
<dbReference type="PANTHER" id="PTHR47806:SF1">
    <property type="entry name" value="RIBOSOMAL PROTEIN UL3 GLUTAMINE METHYLTRANSFERASE"/>
    <property type="match status" value="1"/>
</dbReference>
<keyword evidence="2 5" id="KW-0808">Transferase</keyword>
<dbReference type="RefSeq" id="WP_341764997.1">
    <property type="nucleotide sequence ID" value="NZ_OZ034688.1"/>
</dbReference>
<keyword evidence="1 5" id="KW-0489">Methyltransferase</keyword>
<protein>
    <submittedName>
        <fullName evidence="5">50S ribosomal protein L3 glutamine methyltransferase</fullName>
        <ecNumber evidence="5">2.1.1.298</ecNumber>
    </submittedName>
</protein>
<dbReference type="InterPro" id="IPR004556">
    <property type="entry name" value="HemK-like"/>
</dbReference>
<dbReference type="InterPro" id="IPR029063">
    <property type="entry name" value="SAM-dependent_MTases_sf"/>
</dbReference>
<evidence type="ECO:0000313" key="6">
    <source>
        <dbReference type="Proteomes" id="UP001497533"/>
    </source>
</evidence>
<dbReference type="InterPro" id="IPR007848">
    <property type="entry name" value="Small_mtfrase_dom"/>
</dbReference>
<dbReference type="EC" id="2.1.1.298" evidence="5"/>
<dbReference type="CDD" id="cd02440">
    <property type="entry name" value="AdoMet_MTases"/>
    <property type="match status" value="1"/>
</dbReference>
<feature type="domain" description="Methyltransferase small" evidence="4">
    <location>
        <begin position="130"/>
        <end position="219"/>
    </location>
</feature>
<dbReference type="EMBL" id="OZ034688">
    <property type="protein sequence ID" value="CAL1329545.1"/>
    <property type="molecule type" value="Genomic_DNA"/>
</dbReference>
<dbReference type="GO" id="GO:0008168">
    <property type="term" value="F:methyltransferase activity"/>
    <property type="evidence" value="ECO:0007669"/>
    <property type="project" value="UniProtKB-KW"/>
</dbReference>
<evidence type="ECO:0000256" key="1">
    <source>
        <dbReference type="ARBA" id="ARBA00022603"/>
    </source>
</evidence>
<dbReference type="GO" id="GO:0005840">
    <property type="term" value="C:ribosome"/>
    <property type="evidence" value="ECO:0007669"/>
    <property type="project" value="UniProtKB-KW"/>
</dbReference>
<gene>
    <name evidence="5" type="primary">prmB</name>
    <name evidence="5" type="ORF">PRHACTZTBTEA_644</name>
</gene>